<organism evidence="1">
    <name type="scientific">Fusarium oxysporum f. sp. conglutinans race 2 54008</name>
    <dbReference type="NCBI Taxonomy" id="1089457"/>
    <lineage>
        <taxon>Eukaryota</taxon>
        <taxon>Fungi</taxon>
        <taxon>Dikarya</taxon>
        <taxon>Ascomycota</taxon>
        <taxon>Pezizomycotina</taxon>
        <taxon>Sordariomycetes</taxon>
        <taxon>Hypocreomycetidae</taxon>
        <taxon>Hypocreales</taxon>
        <taxon>Nectriaceae</taxon>
        <taxon>Fusarium</taxon>
        <taxon>Fusarium oxysporum species complex</taxon>
    </lineage>
</organism>
<proteinExistence type="predicted"/>
<dbReference type="AlphaFoldDB" id="X0HLL9"/>
<evidence type="ECO:0000313" key="1">
    <source>
        <dbReference type="EMBL" id="EXL72570.1"/>
    </source>
</evidence>
<gene>
    <name evidence="1" type="ORF">FOPG_11934</name>
</gene>
<accession>X0HLL9</accession>
<sequence>MPDAVRLSEQAVRAMYERGYRTWLNIRDLASDNDQRIRDCLSSMQTAFPKHPQFPKDIKIDQVFTNVAIIRGRSTWAATTDTNHVPSFDQDTIFQVAWDKPTQINATPKPKNLKATRVSADDREQDHIPILIHAWAYILPARWTELIHEAQISVLSCNVNQDSGTPSNTGNSSTEVDIGEVEDDGAQWWGAVLSNDGSWDLTIQGPNGKPLYSPWSIRPILNGSFTIAKKITARSRGAVRTPTSSAAARGYLSDFCSLHEIEDQKLVALVDALLIPVAKYDGRQEGSSRSRPYHMDKSQFDKLLTLSGNPRGIKALLCSVFYEPNVECNICGIWLQGPFALLNQFSDDNALSRTLIRRDPDIGARWVGAFMTDAHHQCLQRAQAAWWDIDRKVAAWTDTPMSFIQEPISAFSGLKLKFLVQTNAGYYT</sequence>
<dbReference type="OrthoDB" id="5003573at2759"/>
<dbReference type="HOGENOM" id="CLU_013935_4_0_1"/>
<name>X0HLL9_FUSOX</name>
<dbReference type="EMBL" id="KK033212">
    <property type="protein sequence ID" value="EXL72570.1"/>
    <property type="molecule type" value="Genomic_DNA"/>
</dbReference>
<dbReference type="Proteomes" id="UP000030676">
    <property type="component" value="Unassembled WGS sequence"/>
</dbReference>
<reference evidence="1" key="2">
    <citation type="submission" date="2014-03" db="EMBL/GenBank/DDBJ databases">
        <title>The Genome Annotation of Fusarium oxysporum PHW808.</title>
        <authorList>
            <consortium name="The Broad Institute Genomics Platform"/>
            <person name="Ma L.-J."/>
            <person name="Corby-Kistler H."/>
            <person name="Broz K."/>
            <person name="Gale L.R."/>
            <person name="Jonkers W."/>
            <person name="O'Donnell K."/>
            <person name="Ploetz R."/>
            <person name="Steinberg C."/>
            <person name="Schwartz D.C."/>
            <person name="VanEtten H."/>
            <person name="Zhou S."/>
            <person name="Young S.K."/>
            <person name="Zeng Q."/>
            <person name="Gargeya S."/>
            <person name="Fitzgerald M."/>
            <person name="Abouelleil A."/>
            <person name="Alvarado L."/>
            <person name="Chapman S.B."/>
            <person name="Gainer-Dewar J."/>
            <person name="Goldberg J."/>
            <person name="Griggs A."/>
            <person name="Gujja S."/>
            <person name="Hansen M."/>
            <person name="Howarth C."/>
            <person name="Imamovic A."/>
            <person name="Ireland A."/>
            <person name="Larimer J."/>
            <person name="McCowan C."/>
            <person name="Murphy C."/>
            <person name="Pearson M."/>
            <person name="Poon T.W."/>
            <person name="Priest M."/>
            <person name="Roberts A."/>
            <person name="Saif S."/>
            <person name="Shea T."/>
            <person name="Sykes S."/>
            <person name="Wortman J."/>
            <person name="Nusbaum C."/>
            <person name="Birren B."/>
        </authorList>
    </citation>
    <scope>NUCLEOTIDE SEQUENCE</scope>
    <source>
        <strain evidence="1">54008</strain>
    </source>
</reference>
<reference evidence="1" key="1">
    <citation type="submission" date="2011-11" db="EMBL/GenBank/DDBJ databases">
        <title>The Genome Sequence of Fusarium oxysporum PHW808.</title>
        <authorList>
            <consortium name="The Broad Institute Genome Sequencing Platform"/>
            <person name="Ma L.-J."/>
            <person name="Gale L.R."/>
            <person name="Schwartz D.C."/>
            <person name="Zhou S."/>
            <person name="Corby-Kistler H."/>
            <person name="Young S.K."/>
            <person name="Zeng Q."/>
            <person name="Gargeya S."/>
            <person name="Fitzgerald M."/>
            <person name="Haas B."/>
            <person name="Abouelleil A."/>
            <person name="Alvarado L."/>
            <person name="Arachchi H.M."/>
            <person name="Berlin A."/>
            <person name="Brown A."/>
            <person name="Chapman S.B."/>
            <person name="Chen Z."/>
            <person name="Dunbar C."/>
            <person name="Freedman E."/>
            <person name="Gearin G."/>
            <person name="Goldberg J."/>
            <person name="Griggs A."/>
            <person name="Gujja S."/>
            <person name="Heiman D."/>
            <person name="Howarth C."/>
            <person name="Larson L."/>
            <person name="Lui A."/>
            <person name="MacDonald P.J.P."/>
            <person name="Montmayeur A."/>
            <person name="Murphy C."/>
            <person name="Neiman D."/>
            <person name="Pearson M."/>
            <person name="Priest M."/>
            <person name="Roberts A."/>
            <person name="Saif S."/>
            <person name="Shea T."/>
            <person name="Shenoy N."/>
            <person name="Sisk P."/>
            <person name="Stolte C."/>
            <person name="Sykes S."/>
            <person name="Wortman J."/>
            <person name="Nusbaum C."/>
            <person name="Birren B."/>
        </authorList>
    </citation>
    <scope>NUCLEOTIDE SEQUENCE [LARGE SCALE GENOMIC DNA]</scope>
    <source>
        <strain evidence="1">54008</strain>
    </source>
</reference>
<protein>
    <submittedName>
        <fullName evidence="1">Uncharacterized protein</fullName>
    </submittedName>
</protein>